<organism evidence="1 2">
    <name type="scientific">Alteraurantiacibacter palmitatis</name>
    <dbReference type="NCBI Taxonomy" id="2054628"/>
    <lineage>
        <taxon>Bacteria</taxon>
        <taxon>Pseudomonadati</taxon>
        <taxon>Pseudomonadota</taxon>
        <taxon>Alphaproteobacteria</taxon>
        <taxon>Sphingomonadales</taxon>
        <taxon>Erythrobacteraceae</taxon>
        <taxon>Alteraurantiacibacter</taxon>
    </lineage>
</organism>
<dbReference type="Proteomes" id="UP001595456">
    <property type="component" value="Unassembled WGS sequence"/>
</dbReference>
<gene>
    <name evidence="1" type="ORF">ACFODU_07005</name>
</gene>
<name>A0ABV7E473_9SPHN</name>
<comment type="caution">
    <text evidence="1">The sequence shown here is derived from an EMBL/GenBank/DDBJ whole genome shotgun (WGS) entry which is preliminary data.</text>
</comment>
<protein>
    <submittedName>
        <fullName evidence="1">Uncharacterized protein</fullName>
    </submittedName>
</protein>
<proteinExistence type="predicted"/>
<dbReference type="RefSeq" id="WP_336925286.1">
    <property type="nucleotide sequence ID" value="NZ_JBANRO010000003.1"/>
</dbReference>
<dbReference type="EMBL" id="JBHRST010000009">
    <property type="protein sequence ID" value="MFC3097550.1"/>
    <property type="molecule type" value="Genomic_DNA"/>
</dbReference>
<keyword evidence="2" id="KW-1185">Reference proteome</keyword>
<evidence type="ECO:0000313" key="1">
    <source>
        <dbReference type="EMBL" id="MFC3097550.1"/>
    </source>
</evidence>
<evidence type="ECO:0000313" key="2">
    <source>
        <dbReference type="Proteomes" id="UP001595456"/>
    </source>
</evidence>
<accession>A0ABV7E473</accession>
<reference evidence="2" key="1">
    <citation type="journal article" date="2019" name="Int. J. Syst. Evol. Microbiol.">
        <title>The Global Catalogue of Microorganisms (GCM) 10K type strain sequencing project: providing services to taxonomists for standard genome sequencing and annotation.</title>
        <authorList>
            <consortium name="The Broad Institute Genomics Platform"/>
            <consortium name="The Broad Institute Genome Sequencing Center for Infectious Disease"/>
            <person name="Wu L."/>
            <person name="Ma J."/>
        </authorList>
    </citation>
    <scope>NUCLEOTIDE SEQUENCE [LARGE SCALE GENOMIC DNA]</scope>
    <source>
        <strain evidence="2">KCTC 52607</strain>
    </source>
</reference>
<sequence>MAREGRGGPVLSLDGIATPPLRVLEDARDPSPLGQVRIQQRVIVRIAPSTRAEEERFAALRARQSTPTPQSPPYREVPHDGCVRVDNIVGVQPTGDNRLLLFMENRNVLAAELDRACAAQAFYSGFYVERASDGRLCVRRDHLQSRAGASCAMEQLTRLVPAGD</sequence>